<evidence type="ECO:0000256" key="8">
    <source>
        <dbReference type="ARBA" id="ARBA00022741"/>
    </source>
</evidence>
<evidence type="ECO:0000256" key="7">
    <source>
        <dbReference type="ARBA" id="ARBA00022692"/>
    </source>
</evidence>
<dbReference type="SMART" id="SM00387">
    <property type="entry name" value="HATPase_c"/>
    <property type="match status" value="1"/>
</dbReference>
<dbReference type="PRINTS" id="PR00344">
    <property type="entry name" value="BCTRLSENSOR"/>
</dbReference>
<evidence type="ECO:0000256" key="17">
    <source>
        <dbReference type="SAM" id="Phobius"/>
    </source>
</evidence>
<evidence type="ECO:0000256" key="5">
    <source>
        <dbReference type="ARBA" id="ARBA00022553"/>
    </source>
</evidence>
<dbReference type="FunFam" id="1.10.287.130:FF:000001">
    <property type="entry name" value="Two-component sensor histidine kinase"/>
    <property type="match status" value="1"/>
</dbReference>
<dbReference type="CDD" id="cd00075">
    <property type="entry name" value="HATPase"/>
    <property type="match status" value="1"/>
</dbReference>
<gene>
    <name evidence="20" type="ORF">A374_14280</name>
</gene>
<evidence type="ECO:0000256" key="4">
    <source>
        <dbReference type="ARBA" id="ARBA00022475"/>
    </source>
</evidence>
<feature type="domain" description="HAMP" evidence="19">
    <location>
        <begin position="185"/>
        <end position="237"/>
    </location>
</feature>
<dbReference type="SMART" id="SM00304">
    <property type="entry name" value="HAMP"/>
    <property type="match status" value="1"/>
</dbReference>
<reference evidence="20 21" key="1">
    <citation type="journal article" date="2012" name="J. Bacteriol.">
        <title>Genome of Bacillus macauensis ZFHKF-1, a Long-Chain-Forming Bacterium.</title>
        <authorList>
            <person name="Cai L."/>
            <person name="Zhang T."/>
        </authorList>
    </citation>
    <scope>NUCLEOTIDE SEQUENCE [LARGE SCALE GENOMIC DNA]</scope>
    <source>
        <strain evidence="20 21">ZFHKF-1</strain>
    </source>
</reference>
<dbReference type="FunFam" id="3.30.565.10:FF:000006">
    <property type="entry name" value="Sensor histidine kinase WalK"/>
    <property type="match status" value="1"/>
</dbReference>
<dbReference type="SUPFAM" id="SSF47384">
    <property type="entry name" value="Homodimeric domain of signal transducing histidine kinase"/>
    <property type="match status" value="1"/>
</dbReference>
<dbReference type="InterPro" id="IPR003594">
    <property type="entry name" value="HATPase_dom"/>
</dbReference>
<proteinExistence type="predicted"/>
<evidence type="ECO:0000256" key="10">
    <source>
        <dbReference type="ARBA" id="ARBA00022840"/>
    </source>
</evidence>
<accession>I8IZE2</accession>
<keyword evidence="12" id="KW-0902">Two-component regulatory system</keyword>
<evidence type="ECO:0000256" key="2">
    <source>
        <dbReference type="ARBA" id="ARBA00004651"/>
    </source>
</evidence>
<keyword evidence="21" id="KW-1185">Reference proteome</keyword>
<dbReference type="SUPFAM" id="SSF55874">
    <property type="entry name" value="ATPase domain of HSP90 chaperone/DNA topoisomerase II/histidine kinase"/>
    <property type="match status" value="1"/>
</dbReference>
<dbReference type="InterPro" id="IPR036890">
    <property type="entry name" value="HATPase_C_sf"/>
</dbReference>
<dbReference type="Pfam" id="PF02518">
    <property type="entry name" value="HATPase_c"/>
    <property type="match status" value="1"/>
</dbReference>
<dbReference type="EMBL" id="AKKV01000030">
    <property type="protein sequence ID" value="EIT84866.1"/>
    <property type="molecule type" value="Genomic_DNA"/>
</dbReference>
<evidence type="ECO:0000256" key="1">
    <source>
        <dbReference type="ARBA" id="ARBA00000085"/>
    </source>
</evidence>
<keyword evidence="11 17" id="KW-1133">Transmembrane helix</keyword>
<comment type="caution">
    <text evidence="20">The sequence shown here is derived from an EMBL/GenBank/DDBJ whole genome shotgun (WGS) entry which is preliminary data.</text>
</comment>
<dbReference type="OrthoDB" id="9813151at2"/>
<evidence type="ECO:0000256" key="16">
    <source>
        <dbReference type="ARBA" id="ARBA00040841"/>
    </source>
</evidence>
<dbReference type="PROSITE" id="PS50885">
    <property type="entry name" value="HAMP"/>
    <property type="match status" value="1"/>
</dbReference>
<dbReference type="PATRIC" id="fig|1196324.3.peg.2918"/>
<keyword evidence="13" id="KW-0843">Virulence</keyword>
<evidence type="ECO:0000256" key="13">
    <source>
        <dbReference type="ARBA" id="ARBA00023026"/>
    </source>
</evidence>
<dbReference type="GO" id="GO:0005524">
    <property type="term" value="F:ATP binding"/>
    <property type="evidence" value="ECO:0007669"/>
    <property type="project" value="UniProtKB-KW"/>
</dbReference>
<keyword evidence="6" id="KW-0808">Transferase</keyword>
<feature type="domain" description="Histidine kinase" evidence="18">
    <location>
        <begin position="245"/>
        <end position="459"/>
    </location>
</feature>
<dbReference type="CDD" id="cd06225">
    <property type="entry name" value="HAMP"/>
    <property type="match status" value="1"/>
</dbReference>
<evidence type="ECO:0000256" key="3">
    <source>
        <dbReference type="ARBA" id="ARBA00012438"/>
    </source>
</evidence>
<keyword evidence="8" id="KW-0547">Nucleotide-binding</keyword>
<keyword evidence="10" id="KW-0067">ATP-binding</keyword>
<organism evidence="20 21">
    <name type="scientific">Fictibacillus macauensis ZFHKF-1</name>
    <dbReference type="NCBI Taxonomy" id="1196324"/>
    <lineage>
        <taxon>Bacteria</taxon>
        <taxon>Bacillati</taxon>
        <taxon>Bacillota</taxon>
        <taxon>Bacilli</taxon>
        <taxon>Bacillales</taxon>
        <taxon>Fictibacillaceae</taxon>
        <taxon>Fictibacillus</taxon>
    </lineage>
</organism>
<dbReference type="InterPro" id="IPR050398">
    <property type="entry name" value="HssS/ArlS-like"/>
</dbReference>
<dbReference type="PROSITE" id="PS50109">
    <property type="entry name" value="HIS_KIN"/>
    <property type="match status" value="1"/>
</dbReference>
<dbReference type="EC" id="2.7.13.3" evidence="3"/>
<evidence type="ECO:0000259" key="18">
    <source>
        <dbReference type="PROSITE" id="PS50109"/>
    </source>
</evidence>
<comment type="function">
    <text evidence="15">Member of the two-component regulatory system HssS/HssR involved in intracellular heme homeostasis and tempering of staphylococcal virulence. HssS functions as a heme sensor histidine kinase which is autophosphorylated at a histidine residue and transfers its phosphate group to an aspartate residue of HssR. HssR/HssS activates the expression of hrtAB, an efflux pump, in response to extracellular heme, hemin, hemoglobin or blood.</text>
</comment>
<dbReference type="GO" id="GO:0000155">
    <property type="term" value="F:phosphorelay sensor kinase activity"/>
    <property type="evidence" value="ECO:0007669"/>
    <property type="project" value="InterPro"/>
</dbReference>
<dbReference type="InterPro" id="IPR005467">
    <property type="entry name" value="His_kinase_dom"/>
</dbReference>
<feature type="transmembrane region" description="Helical" evidence="17">
    <location>
        <begin position="163"/>
        <end position="188"/>
    </location>
</feature>
<dbReference type="InterPro" id="IPR003660">
    <property type="entry name" value="HAMP_dom"/>
</dbReference>
<dbReference type="GO" id="GO:0005886">
    <property type="term" value="C:plasma membrane"/>
    <property type="evidence" value="ECO:0007669"/>
    <property type="project" value="UniProtKB-SubCell"/>
</dbReference>
<evidence type="ECO:0000256" key="14">
    <source>
        <dbReference type="ARBA" id="ARBA00023136"/>
    </source>
</evidence>
<dbReference type="RefSeq" id="WP_007202934.1">
    <property type="nucleotide sequence ID" value="NZ_AKKV01000030.1"/>
</dbReference>
<evidence type="ECO:0000256" key="12">
    <source>
        <dbReference type="ARBA" id="ARBA00023012"/>
    </source>
</evidence>
<dbReference type="STRING" id="1196324.A374_14280"/>
<dbReference type="InterPro" id="IPR004358">
    <property type="entry name" value="Sig_transdc_His_kin-like_C"/>
</dbReference>
<dbReference type="SUPFAM" id="SSF158472">
    <property type="entry name" value="HAMP domain-like"/>
    <property type="match status" value="1"/>
</dbReference>
<evidence type="ECO:0000256" key="15">
    <source>
        <dbReference type="ARBA" id="ARBA00037219"/>
    </source>
</evidence>
<dbReference type="Proteomes" id="UP000004080">
    <property type="component" value="Unassembled WGS sequence"/>
</dbReference>
<dbReference type="AlphaFoldDB" id="I8IZE2"/>
<evidence type="ECO:0000256" key="6">
    <source>
        <dbReference type="ARBA" id="ARBA00022679"/>
    </source>
</evidence>
<keyword evidence="4" id="KW-1003">Cell membrane</keyword>
<comment type="catalytic activity">
    <reaction evidence="1">
        <text>ATP + protein L-histidine = ADP + protein N-phospho-L-histidine.</text>
        <dbReference type="EC" id="2.7.13.3"/>
    </reaction>
</comment>
<feature type="transmembrane region" description="Helical" evidence="17">
    <location>
        <begin position="6"/>
        <end position="31"/>
    </location>
</feature>
<comment type="subcellular location">
    <subcellularLocation>
        <location evidence="2">Cell membrane</location>
        <topology evidence="2">Multi-pass membrane protein</topology>
    </subcellularLocation>
</comment>
<dbReference type="eggNOG" id="COG2205">
    <property type="taxonomic scope" value="Bacteria"/>
</dbReference>
<keyword evidence="7 17" id="KW-0812">Transmembrane</keyword>
<evidence type="ECO:0000256" key="11">
    <source>
        <dbReference type="ARBA" id="ARBA00022989"/>
    </source>
</evidence>
<evidence type="ECO:0000313" key="20">
    <source>
        <dbReference type="EMBL" id="EIT84866.1"/>
    </source>
</evidence>
<dbReference type="CDD" id="cd00082">
    <property type="entry name" value="HisKA"/>
    <property type="match status" value="1"/>
</dbReference>
<keyword evidence="5" id="KW-0597">Phosphoprotein</keyword>
<keyword evidence="9 20" id="KW-0418">Kinase</keyword>
<evidence type="ECO:0000256" key="9">
    <source>
        <dbReference type="ARBA" id="ARBA00022777"/>
    </source>
</evidence>
<dbReference type="Pfam" id="PF00672">
    <property type="entry name" value="HAMP"/>
    <property type="match status" value="1"/>
</dbReference>
<dbReference type="InterPro" id="IPR003661">
    <property type="entry name" value="HisK_dim/P_dom"/>
</dbReference>
<dbReference type="SMART" id="SM00388">
    <property type="entry name" value="HisKA"/>
    <property type="match status" value="1"/>
</dbReference>
<dbReference type="PANTHER" id="PTHR45528:SF11">
    <property type="entry name" value="HISTIDINE KINASE"/>
    <property type="match status" value="1"/>
</dbReference>
<dbReference type="Gene3D" id="3.30.565.10">
    <property type="entry name" value="Histidine kinase-like ATPase, C-terminal domain"/>
    <property type="match status" value="1"/>
</dbReference>
<protein>
    <recommendedName>
        <fullName evidence="16">Heme sensor protein HssS</fullName>
        <ecNumber evidence="3">2.7.13.3</ecNumber>
    </recommendedName>
</protein>
<dbReference type="PANTHER" id="PTHR45528">
    <property type="entry name" value="SENSOR HISTIDINE KINASE CPXA"/>
    <property type="match status" value="1"/>
</dbReference>
<keyword evidence="14 17" id="KW-0472">Membrane</keyword>
<evidence type="ECO:0000313" key="21">
    <source>
        <dbReference type="Proteomes" id="UP000004080"/>
    </source>
</evidence>
<dbReference type="InterPro" id="IPR036097">
    <property type="entry name" value="HisK_dim/P_sf"/>
</dbReference>
<evidence type="ECO:0000259" key="19">
    <source>
        <dbReference type="PROSITE" id="PS50885"/>
    </source>
</evidence>
<sequence>MKTLYVRIVVITVLVMLLSGVLAFILANGYYQNSLKPYNDKKVTKIAQQMAQYVDAHKELEPSSYFEHMAQTGYQLYVVDGQGNGRFYGGAFREKELASHIVTSVKNGTVYHGIAAFPSTPFITGFFDNDLQNSIGVPVTVKKERYAVFLRPNIEMQFGEMRIFFSVILLLTILLSIVLVAISGRFLVKPLLKLTAATKKVATGDYHITLQENRRDELGTLARSFASMARSLQQLEDMRQTFVSNVSHEIQSPLSSIKGFAETLQSDNLTADQRHHYLAIIQKESARLSQLSKQLLLLASLEKEENVIEKTTFDLGAQLQEVLMMTEWSWQEKELAIEVEVPSLYMYGDHKLLHQVWQNLLLNSIRHTPVGGTISVSVSATASTVHVVIADTGVGIAARDLTHIFERFYKADRARDRSDGSSGLGLSIVKKIIDLHDGSIAVTSERGIGTTVSIQLPKM</sequence>
<dbReference type="Gene3D" id="1.10.287.130">
    <property type="match status" value="1"/>
</dbReference>
<dbReference type="Pfam" id="PF00512">
    <property type="entry name" value="HisKA"/>
    <property type="match status" value="1"/>
</dbReference>
<name>I8IZE2_9BACL</name>
<dbReference type="Gene3D" id="6.10.340.10">
    <property type="match status" value="1"/>
</dbReference>